<dbReference type="PANTHER" id="PTHR44757">
    <property type="entry name" value="DIGUANYLATE CYCLASE DGCP"/>
    <property type="match status" value="1"/>
</dbReference>
<keyword evidence="1" id="KW-0472">Membrane</keyword>
<evidence type="ECO:0000259" key="3">
    <source>
        <dbReference type="PROSITE" id="PS50887"/>
    </source>
</evidence>
<evidence type="ECO:0000313" key="5">
    <source>
        <dbReference type="Proteomes" id="UP000246132"/>
    </source>
</evidence>
<proteinExistence type="predicted"/>
<dbReference type="Proteomes" id="UP000246132">
    <property type="component" value="Unassembled WGS sequence"/>
</dbReference>
<name>A0A3A8AQ49_9HYPH</name>
<dbReference type="OrthoDB" id="9814202at2"/>
<sequence length="786" mass="86609">MTRLDRSPHGDEAEIDIYLNFVDSLFADRRSMLMGVTLQIGIALCVYIESGMTSMGVWPGIFLLTAAYRYFHIVCYGRQSAAAASMDRETRLAWAKDWERRYILSSGLAGLAVGMFAWFSLEFVGTEFAIIASLSTVFAALPTIVGRLYGSVRLAALMTVSVLIWPALSLLMAGNLASMIAVLLFLPYVGLVMSMVRRVRSTVVSAVRGRLEKTEIAERFNLALTNMSHGVIMFDRHQRVVVINRRARLILQIPHHVNAEGRSFSVLMRYARRFNLVPSDHAGSFQDVVSSLLVTDGRKAEIRLTNGVHVEFSGTQRPEGGSVLILEDVTERARAQERIKAMARFDSLTELPNRTHFGEEAVRRADEADPESRCLLIAFDVDDFKRVNDSIGHAQGDALLRAIARRLRRDYGDCAAISRLGGDEFMMFVDRLPADFEIDAFADGLRDCLRRSFRIGPEKVFVTQLFGITYGKAGDFDLKRAMVEADLALYHSKAMGKGVWSLFERDMNDRYLRRQLLKGELAKAIELGTLSVRYQPIVEAATGRIVGCEALSRWHHPEHGNVSPAEYIPLAEEMGIITKLTESVIRTATRECARWPDHVTVSVNLSSIDFQRDGIGQIIQNALETAGLPANRLIVEITETAVISNEADMIDRLTRIRRTGVGIALDDFGTGYSSLSYLHRLPLDRVKIDRSFVAGIETGDTPLALLHGITDLCHGLGLKITVEGVETASQLAIVRGSGKIDKVQGYLFGPALPATAIAEMATRMPAENAAADAPAAVAQPGTAATG</sequence>
<reference evidence="4 5" key="1">
    <citation type="journal article" date="2018" name="Int. J. Syst. Bacteriol.">
        <title>Oceaniradius stylonemae gen. nov., sp. nov., isolated from a red alga, Stylonema cornu-cervi.</title>
        <authorList>
            <person name="Jeong S."/>
        </authorList>
    </citation>
    <scope>NUCLEOTIDE SEQUENCE [LARGE SCALE GENOMIC DNA]</scope>
    <source>
        <strain evidence="4 5">StC1</strain>
    </source>
</reference>
<evidence type="ECO:0000256" key="1">
    <source>
        <dbReference type="SAM" id="Phobius"/>
    </source>
</evidence>
<evidence type="ECO:0000259" key="2">
    <source>
        <dbReference type="PROSITE" id="PS50883"/>
    </source>
</evidence>
<dbReference type="CDD" id="cd01948">
    <property type="entry name" value="EAL"/>
    <property type="match status" value="1"/>
</dbReference>
<dbReference type="Gene3D" id="3.30.70.270">
    <property type="match status" value="1"/>
</dbReference>
<dbReference type="InterPro" id="IPR029787">
    <property type="entry name" value="Nucleotide_cyclase"/>
</dbReference>
<dbReference type="NCBIfam" id="TIGR00254">
    <property type="entry name" value="GGDEF"/>
    <property type="match status" value="1"/>
</dbReference>
<gene>
    <name evidence="4" type="ORF">DEM25_008685</name>
</gene>
<feature type="transmembrane region" description="Helical" evidence="1">
    <location>
        <begin position="127"/>
        <end position="145"/>
    </location>
</feature>
<dbReference type="Pfam" id="PF00990">
    <property type="entry name" value="GGDEF"/>
    <property type="match status" value="1"/>
</dbReference>
<comment type="caution">
    <text evidence="4">The sequence shown here is derived from an EMBL/GenBank/DDBJ whole genome shotgun (WGS) entry which is preliminary data.</text>
</comment>
<feature type="transmembrane region" description="Helical" evidence="1">
    <location>
        <begin position="102"/>
        <end position="121"/>
    </location>
</feature>
<dbReference type="RefSeq" id="WP_109768583.1">
    <property type="nucleotide sequence ID" value="NZ_QFWV02000004.1"/>
</dbReference>
<dbReference type="PROSITE" id="PS50883">
    <property type="entry name" value="EAL"/>
    <property type="match status" value="1"/>
</dbReference>
<dbReference type="Pfam" id="PF12860">
    <property type="entry name" value="PAS_7"/>
    <property type="match status" value="1"/>
</dbReference>
<dbReference type="Gene3D" id="3.30.450.20">
    <property type="entry name" value="PAS domain"/>
    <property type="match status" value="1"/>
</dbReference>
<keyword evidence="1" id="KW-0812">Transmembrane</keyword>
<dbReference type="SMART" id="SM00052">
    <property type="entry name" value="EAL"/>
    <property type="match status" value="1"/>
</dbReference>
<dbReference type="SUPFAM" id="SSF55073">
    <property type="entry name" value="Nucleotide cyclase"/>
    <property type="match status" value="1"/>
</dbReference>
<dbReference type="PROSITE" id="PS50887">
    <property type="entry name" value="GGDEF"/>
    <property type="match status" value="1"/>
</dbReference>
<keyword evidence="1" id="KW-1133">Transmembrane helix</keyword>
<evidence type="ECO:0000313" key="4">
    <source>
        <dbReference type="EMBL" id="RKF07801.1"/>
    </source>
</evidence>
<dbReference type="CDD" id="cd01949">
    <property type="entry name" value="GGDEF"/>
    <property type="match status" value="1"/>
</dbReference>
<dbReference type="InterPro" id="IPR001633">
    <property type="entry name" value="EAL_dom"/>
</dbReference>
<dbReference type="Gene3D" id="3.20.20.450">
    <property type="entry name" value="EAL domain"/>
    <property type="match status" value="1"/>
</dbReference>
<protein>
    <submittedName>
        <fullName evidence="4">EAL domain-containing protein</fullName>
    </submittedName>
</protein>
<keyword evidence="5" id="KW-1185">Reference proteome</keyword>
<dbReference type="InterPro" id="IPR052155">
    <property type="entry name" value="Biofilm_reg_signaling"/>
</dbReference>
<organism evidence="4 5">
    <name type="scientific">Oceaniradius stylonematis</name>
    <dbReference type="NCBI Taxonomy" id="2184161"/>
    <lineage>
        <taxon>Bacteria</taxon>
        <taxon>Pseudomonadati</taxon>
        <taxon>Pseudomonadota</taxon>
        <taxon>Alphaproteobacteria</taxon>
        <taxon>Hyphomicrobiales</taxon>
        <taxon>Ahrensiaceae</taxon>
        <taxon>Oceaniradius</taxon>
    </lineage>
</organism>
<accession>A0A3A8AQ49</accession>
<dbReference type="SUPFAM" id="SSF141868">
    <property type="entry name" value="EAL domain-like"/>
    <property type="match status" value="1"/>
</dbReference>
<feature type="domain" description="GGDEF" evidence="3">
    <location>
        <begin position="372"/>
        <end position="505"/>
    </location>
</feature>
<dbReference type="InterPro" id="IPR035919">
    <property type="entry name" value="EAL_sf"/>
</dbReference>
<dbReference type="InterPro" id="IPR000160">
    <property type="entry name" value="GGDEF_dom"/>
</dbReference>
<dbReference type="InterPro" id="IPR043128">
    <property type="entry name" value="Rev_trsase/Diguanyl_cyclase"/>
</dbReference>
<dbReference type="Pfam" id="PF00563">
    <property type="entry name" value="EAL"/>
    <property type="match status" value="1"/>
</dbReference>
<feature type="domain" description="EAL" evidence="2">
    <location>
        <begin position="514"/>
        <end position="765"/>
    </location>
</feature>
<dbReference type="EMBL" id="QFWV02000004">
    <property type="protein sequence ID" value="RKF07801.1"/>
    <property type="molecule type" value="Genomic_DNA"/>
</dbReference>
<dbReference type="SMART" id="SM00267">
    <property type="entry name" value="GGDEF"/>
    <property type="match status" value="1"/>
</dbReference>
<dbReference type="AlphaFoldDB" id="A0A3A8AQ49"/>
<dbReference type="PANTHER" id="PTHR44757:SF2">
    <property type="entry name" value="BIOFILM ARCHITECTURE MAINTENANCE PROTEIN MBAA"/>
    <property type="match status" value="1"/>
</dbReference>